<dbReference type="AlphaFoldDB" id="A0A4C1YPT5"/>
<protein>
    <recommendedName>
        <fullName evidence="8">N-alpha-acetyltransferase 60</fullName>
        <ecNumber evidence="7">2.3.1.259</ecNumber>
        <ecNumber evidence="1">2.3.1.48</ecNumber>
    </recommendedName>
</protein>
<dbReference type="Pfam" id="PF00583">
    <property type="entry name" value="Acetyltransf_1"/>
    <property type="match status" value="1"/>
</dbReference>
<dbReference type="PANTHER" id="PTHR14744">
    <property type="entry name" value="N-ALPHA-ACETYLTRANSFERASE 60"/>
    <property type="match status" value="1"/>
</dbReference>
<evidence type="ECO:0000256" key="3">
    <source>
        <dbReference type="ARBA" id="ARBA00022829"/>
    </source>
</evidence>
<evidence type="ECO:0000256" key="5">
    <source>
        <dbReference type="ARBA" id="ARBA00023315"/>
    </source>
</evidence>
<dbReference type="GO" id="GO:0007059">
    <property type="term" value="P:chromosome segregation"/>
    <property type="evidence" value="ECO:0007669"/>
    <property type="project" value="UniProtKB-KW"/>
</dbReference>
<dbReference type="EC" id="2.3.1.259" evidence="7"/>
<comment type="caution">
    <text evidence="12">The sequence shown here is derived from an EMBL/GenBank/DDBJ whole genome shotgun (WGS) entry which is preliminary data.</text>
</comment>
<dbReference type="CDD" id="cd04301">
    <property type="entry name" value="NAT_SF"/>
    <property type="match status" value="1"/>
</dbReference>
<dbReference type="PANTHER" id="PTHR14744:SF15">
    <property type="entry name" value="N-ALPHA-ACETYLTRANSFERASE 60"/>
    <property type="match status" value="1"/>
</dbReference>
<evidence type="ECO:0000256" key="1">
    <source>
        <dbReference type="ARBA" id="ARBA00013184"/>
    </source>
</evidence>
<keyword evidence="5" id="KW-0012">Acyltransferase</keyword>
<reference evidence="12 13" key="1">
    <citation type="journal article" date="2019" name="Commun. Biol.">
        <title>The bagworm genome reveals a unique fibroin gene that provides high tensile strength.</title>
        <authorList>
            <person name="Kono N."/>
            <person name="Nakamura H."/>
            <person name="Ohtoshi R."/>
            <person name="Tomita M."/>
            <person name="Numata K."/>
            <person name="Arakawa K."/>
        </authorList>
    </citation>
    <scope>NUCLEOTIDE SEQUENCE [LARGE SCALE GENOMIC DNA]</scope>
</reference>
<evidence type="ECO:0000256" key="2">
    <source>
        <dbReference type="ARBA" id="ARBA00022679"/>
    </source>
</evidence>
<proteinExistence type="inferred from homology"/>
<feature type="domain" description="N-acetyltransferase" evidence="11">
    <location>
        <begin position="176"/>
        <end position="364"/>
    </location>
</feature>
<dbReference type="InterPro" id="IPR045141">
    <property type="entry name" value="NAA60-like"/>
</dbReference>
<dbReference type="OrthoDB" id="47017at2759"/>
<comment type="catalytic activity">
    <reaction evidence="9">
        <text>L-lysyl-[protein] + acetyl-CoA = N(6)-acetyl-L-lysyl-[protein] + CoA + H(+)</text>
        <dbReference type="Rhea" id="RHEA:45948"/>
        <dbReference type="Rhea" id="RHEA-COMP:9752"/>
        <dbReference type="Rhea" id="RHEA-COMP:10731"/>
        <dbReference type="ChEBI" id="CHEBI:15378"/>
        <dbReference type="ChEBI" id="CHEBI:29969"/>
        <dbReference type="ChEBI" id="CHEBI:57287"/>
        <dbReference type="ChEBI" id="CHEBI:57288"/>
        <dbReference type="ChEBI" id="CHEBI:61930"/>
        <dbReference type="EC" id="2.3.1.48"/>
    </reaction>
</comment>
<dbReference type="GO" id="GO:0000139">
    <property type="term" value="C:Golgi membrane"/>
    <property type="evidence" value="ECO:0007669"/>
    <property type="project" value="TreeGrafter"/>
</dbReference>
<sequence length="396" mass="45630">MASDVLIRQRRELVSDDLQYDQNIFDEALFELNKVVQLLSSKSINDFGLPMPANTTNSDLTNSAEYTRETSYDQSKLLQNIAQDEPRLNIDQKKYLSEGFQVIIEKSKEAKCSLKDVQLRFLCPDDLEEHLNGPAQMVRYHTHRYEVTVVVFHPESENSSGLLILPSLYSPSINSLSIKYPIPLGLRGSMVKSLCRDWFPIEYPQSWYEDITSSERFFALAAVYKNQIIGLIVAEIKPYLKLNAEDRGILSRWFASKDTLVAYILSLGVARSYRRSGVATMLLDVLINHLAGSIPQPPHEHRVKALFLHVLTTNTEAILFYEKRKFRFHSFLPYYYSIKGRCKDGFTYVYYVNGGHAPWGLYDYMKFVARAAWRGGGLYPWLWAKLRAALTIAWHR</sequence>
<organism evidence="12 13">
    <name type="scientific">Eumeta variegata</name>
    <name type="common">Bagworm moth</name>
    <name type="synonym">Eumeta japonica</name>
    <dbReference type="NCBI Taxonomy" id="151549"/>
    <lineage>
        <taxon>Eukaryota</taxon>
        <taxon>Metazoa</taxon>
        <taxon>Ecdysozoa</taxon>
        <taxon>Arthropoda</taxon>
        <taxon>Hexapoda</taxon>
        <taxon>Insecta</taxon>
        <taxon>Pterygota</taxon>
        <taxon>Neoptera</taxon>
        <taxon>Endopterygota</taxon>
        <taxon>Lepidoptera</taxon>
        <taxon>Glossata</taxon>
        <taxon>Ditrysia</taxon>
        <taxon>Tineoidea</taxon>
        <taxon>Psychidae</taxon>
        <taxon>Oiketicinae</taxon>
        <taxon>Eumeta</taxon>
    </lineage>
</organism>
<dbReference type="EMBL" id="BGZK01001319">
    <property type="protein sequence ID" value="GBP77150.1"/>
    <property type="molecule type" value="Genomic_DNA"/>
</dbReference>
<dbReference type="InterPro" id="IPR016181">
    <property type="entry name" value="Acyl_CoA_acyltransferase"/>
</dbReference>
<gene>
    <name evidence="12" type="primary">Naa60</name>
    <name evidence="12" type="ORF">EVAR_38729_1</name>
</gene>
<dbReference type="Proteomes" id="UP000299102">
    <property type="component" value="Unassembled WGS sequence"/>
</dbReference>
<dbReference type="STRING" id="151549.A0A4C1YPT5"/>
<dbReference type="SUPFAM" id="SSF55729">
    <property type="entry name" value="Acyl-CoA N-acyltransferases (Nat)"/>
    <property type="match status" value="1"/>
</dbReference>
<evidence type="ECO:0000256" key="7">
    <source>
        <dbReference type="ARBA" id="ARBA00026111"/>
    </source>
</evidence>
<evidence type="ECO:0000256" key="10">
    <source>
        <dbReference type="ARBA" id="ARBA00048848"/>
    </source>
</evidence>
<dbReference type="Gene3D" id="3.40.630.30">
    <property type="match status" value="1"/>
</dbReference>
<evidence type="ECO:0000256" key="8">
    <source>
        <dbReference type="ARBA" id="ARBA00026144"/>
    </source>
</evidence>
<keyword evidence="2 12" id="KW-0808">Transferase</keyword>
<accession>A0A4C1YPT5</accession>
<evidence type="ECO:0000313" key="12">
    <source>
        <dbReference type="EMBL" id="GBP77150.1"/>
    </source>
</evidence>
<dbReference type="PROSITE" id="PS51186">
    <property type="entry name" value="GNAT"/>
    <property type="match status" value="1"/>
</dbReference>
<dbReference type="InterPro" id="IPR000182">
    <property type="entry name" value="GNAT_dom"/>
</dbReference>
<evidence type="ECO:0000313" key="13">
    <source>
        <dbReference type="Proteomes" id="UP000299102"/>
    </source>
</evidence>
<name>A0A4C1YPT5_EUMVA</name>
<comment type="catalytic activity">
    <reaction evidence="10">
        <text>N-terminal L-methionyl-[transmembrane protein] + acetyl-CoA = N-terminal N(alpha)-acetyl-L-methionyl-[transmembrane protein] + CoA + H(+)</text>
        <dbReference type="Rhea" id="RHEA:50604"/>
        <dbReference type="Rhea" id="RHEA-COMP:12745"/>
        <dbReference type="Rhea" id="RHEA-COMP:12746"/>
        <dbReference type="ChEBI" id="CHEBI:15378"/>
        <dbReference type="ChEBI" id="CHEBI:57287"/>
        <dbReference type="ChEBI" id="CHEBI:57288"/>
        <dbReference type="ChEBI" id="CHEBI:64731"/>
        <dbReference type="ChEBI" id="CHEBI:133414"/>
        <dbReference type="EC" id="2.3.1.259"/>
    </reaction>
</comment>
<evidence type="ECO:0000256" key="6">
    <source>
        <dbReference type="ARBA" id="ARBA00025774"/>
    </source>
</evidence>
<evidence type="ECO:0000256" key="4">
    <source>
        <dbReference type="ARBA" id="ARBA00022853"/>
    </source>
</evidence>
<keyword evidence="4" id="KW-0156">Chromatin regulator</keyword>
<dbReference type="EC" id="2.3.1.48" evidence="1"/>
<keyword evidence="13" id="KW-1185">Reference proteome</keyword>
<evidence type="ECO:0000259" key="11">
    <source>
        <dbReference type="PROSITE" id="PS51186"/>
    </source>
</evidence>
<evidence type="ECO:0000256" key="9">
    <source>
        <dbReference type="ARBA" id="ARBA00048017"/>
    </source>
</evidence>
<keyword evidence="3" id="KW-0159">Chromosome partition</keyword>
<dbReference type="GO" id="GO:0004402">
    <property type="term" value="F:histone acetyltransferase activity"/>
    <property type="evidence" value="ECO:0007669"/>
    <property type="project" value="TreeGrafter"/>
</dbReference>
<comment type="similarity">
    <text evidence="6">Belongs to the acetyltransferase family. NAA60 subfamily.</text>
</comment>
<dbReference type="GO" id="GO:0120518">
    <property type="term" value="F:protein N-terminal-methionine acetyltransferase activity"/>
    <property type="evidence" value="ECO:0007669"/>
    <property type="project" value="UniProtKB-EC"/>
</dbReference>